<reference evidence="6 7" key="1">
    <citation type="submission" date="2023-06" db="EMBL/GenBank/DDBJ databases">
        <title>Roseiconus lacunae JC819 isolated from Gulf of Mannar region, Tamil Nadu.</title>
        <authorList>
            <person name="Pk S."/>
            <person name="Ch S."/>
            <person name="Ch V.R."/>
        </authorList>
    </citation>
    <scope>NUCLEOTIDE SEQUENCE [LARGE SCALE GENOMIC DNA]</scope>
    <source>
        <strain evidence="6 7">JC819</strain>
    </source>
</reference>
<dbReference type="PANTHER" id="PTHR43343">
    <property type="entry name" value="PEPTIDASE S12"/>
    <property type="match status" value="1"/>
</dbReference>
<dbReference type="PROSITE" id="PS50106">
    <property type="entry name" value="PDZ"/>
    <property type="match status" value="1"/>
</dbReference>
<accession>A0ABT7PNQ4</accession>
<dbReference type="SUPFAM" id="SSF50494">
    <property type="entry name" value="Trypsin-like serine proteases"/>
    <property type="match status" value="1"/>
</dbReference>
<keyword evidence="2" id="KW-0645">Protease</keyword>
<evidence type="ECO:0000256" key="3">
    <source>
        <dbReference type="ARBA" id="ARBA00022801"/>
    </source>
</evidence>
<keyword evidence="4" id="KW-0812">Transmembrane</keyword>
<organism evidence="6 7">
    <name type="scientific">Roseiconus lacunae</name>
    <dbReference type="NCBI Taxonomy" id="2605694"/>
    <lineage>
        <taxon>Bacteria</taxon>
        <taxon>Pseudomonadati</taxon>
        <taxon>Planctomycetota</taxon>
        <taxon>Planctomycetia</taxon>
        <taxon>Pirellulales</taxon>
        <taxon>Pirellulaceae</taxon>
        <taxon>Roseiconus</taxon>
    </lineage>
</organism>
<dbReference type="InterPro" id="IPR009003">
    <property type="entry name" value="Peptidase_S1_PA"/>
</dbReference>
<name>A0ABT7PNQ4_9BACT</name>
<dbReference type="InterPro" id="IPR001478">
    <property type="entry name" value="PDZ"/>
</dbReference>
<keyword evidence="4" id="KW-1133">Transmembrane helix</keyword>
<evidence type="ECO:0000256" key="1">
    <source>
        <dbReference type="ARBA" id="ARBA00010541"/>
    </source>
</evidence>
<keyword evidence="7" id="KW-1185">Reference proteome</keyword>
<evidence type="ECO:0000313" key="7">
    <source>
        <dbReference type="Proteomes" id="UP001239462"/>
    </source>
</evidence>
<dbReference type="Pfam" id="PF13180">
    <property type="entry name" value="PDZ_2"/>
    <property type="match status" value="1"/>
</dbReference>
<evidence type="ECO:0000256" key="4">
    <source>
        <dbReference type="SAM" id="Phobius"/>
    </source>
</evidence>
<evidence type="ECO:0000259" key="5">
    <source>
        <dbReference type="PROSITE" id="PS50106"/>
    </source>
</evidence>
<dbReference type="RefSeq" id="WP_230775548.1">
    <property type="nucleotide sequence ID" value="NZ_CP141221.1"/>
</dbReference>
<dbReference type="InterPro" id="IPR043504">
    <property type="entry name" value="Peptidase_S1_PA_chymotrypsin"/>
</dbReference>
<comment type="caution">
    <text evidence="6">The sequence shown here is derived from an EMBL/GenBank/DDBJ whole genome shotgun (WGS) entry which is preliminary data.</text>
</comment>
<comment type="similarity">
    <text evidence="1">Belongs to the peptidase S1C family.</text>
</comment>
<dbReference type="Gene3D" id="2.40.10.10">
    <property type="entry name" value="Trypsin-like serine proteases"/>
    <property type="match status" value="2"/>
</dbReference>
<dbReference type="Proteomes" id="UP001239462">
    <property type="component" value="Unassembled WGS sequence"/>
</dbReference>
<dbReference type="SMART" id="SM00228">
    <property type="entry name" value="PDZ"/>
    <property type="match status" value="1"/>
</dbReference>
<keyword evidence="3" id="KW-0378">Hydrolase</keyword>
<proteinExistence type="inferred from homology"/>
<dbReference type="InterPro" id="IPR051201">
    <property type="entry name" value="Chloro_Bact_Ser_Proteases"/>
</dbReference>
<gene>
    <name evidence="6" type="ORF">QTN89_21955</name>
</gene>
<sequence>MVRYQKYDETTLELSPGEINEVVRDEHPEVLQRQLNLTRILLLVVVAVVVVPRIVSVFRWSGTMGQPRPVTPRGELASWEKTTTDLFAQVSPSVVYLTTRSRVADPFYRRAIEVDAGSGSGFMWDELGHIVTNFHVLQEASSAQVVMWDHSSYEATLVGGSPDHDLAVLRINAPPEKLKPVLIGASGELLVGQAVFAIGNPFGLSQTLTTGIVSAKSRTIQSPTGRAIEEVIQIDAAINPGNSGGPLMDSAGRLIGVNTAIYSPSGTSAGVGFAIPIDTVNRVVPQIIASGRYEPPQMGIRVNQELSDAITRRLDLDGVMIMEVIEGGGADRAGLRGTILGRQELVQLGDVITSIEGNAVDSMDQLMETLDRYGRGRAVNVQYWREGESRSTEVVLQ</sequence>
<dbReference type="EMBL" id="JASZZN010000019">
    <property type="protein sequence ID" value="MDM4018129.1"/>
    <property type="molecule type" value="Genomic_DNA"/>
</dbReference>
<evidence type="ECO:0000256" key="2">
    <source>
        <dbReference type="ARBA" id="ARBA00022670"/>
    </source>
</evidence>
<dbReference type="PRINTS" id="PR00834">
    <property type="entry name" value="PROTEASES2C"/>
</dbReference>
<dbReference type="PANTHER" id="PTHR43343:SF3">
    <property type="entry name" value="PROTEASE DO-LIKE 8, CHLOROPLASTIC"/>
    <property type="match status" value="1"/>
</dbReference>
<protein>
    <submittedName>
        <fullName evidence="6">Trypsin-like peptidase domain-containing protein</fullName>
    </submittedName>
</protein>
<dbReference type="Gene3D" id="2.30.42.10">
    <property type="match status" value="1"/>
</dbReference>
<feature type="domain" description="PDZ" evidence="5">
    <location>
        <begin position="287"/>
        <end position="363"/>
    </location>
</feature>
<keyword evidence="4" id="KW-0472">Membrane</keyword>
<dbReference type="Pfam" id="PF13365">
    <property type="entry name" value="Trypsin_2"/>
    <property type="match status" value="1"/>
</dbReference>
<evidence type="ECO:0000313" key="6">
    <source>
        <dbReference type="EMBL" id="MDM4018129.1"/>
    </source>
</evidence>
<dbReference type="SUPFAM" id="SSF50156">
    <property type="entry name" value="PDZ domain-like"/>
    <property type="match status" value="1"/>
</dbReference>
<dbReference type="InterPro" id="IPR001940">
    <property type="entry name" value="Peptidase_S1C"/>
</dbReference>
<dbReference type="InterPro" id="IPR036034">
    <property type="entry name" value="PDZ_sf"/>
</dbReference>
<feature type="transmembrane region" description="Helical" evidence="4">
    <location>
        <begin position="40"/>
        <end position="60"/>
    </location>
</feature>